<keyword evidence="2" id="KW-1185">Reference proteome</keyword>
<reference evidence="1 2" key="1">
    <citation type="submission" date="2019-04" db="EMBL/GenBank/DDBJ databases">
        <title>Friends and foes A comparative genomics study of 23 Aspergillus species from section Flavi.</title>
        <authorList>
            <consortium name="DOE Joint Genome Institute"/>
            <person name="Kjaerbolling I."/>
            <person name="Vesth T."/>
            <person name="Frisvad J.C."/>
            <person name="Nybo J.L."/>
            <person name="Theobald S."/>
            <person name="Kildgaard S."/>
            <person name="Isbrandt T."/>
            <person name="Kuo A."/>
            <person name="Sato A."/>
            <person name="Lyhne E.K."/>
            <person name="Kogle M.E."/>
            <person name="Wiebenga A."/>
            <person name="Kun R.S."/>
            <person name="Lubbers R.J."/>
            <person name="Makela M.R."/>
            <person name="Barry K."/>
            <person name="Chovatia M."/>
            <person name="Clum A."/>
            <person name="Daum C."/>
            <person name="Haridas S."/>
            <person name="He G."/>
            <person name="LaButti K."/>
            <person name="Lipzen A."/>
            <person name="Mondo S."/>
            <person name="Riley R."/>
            <person name="Salamov A."/>
            <person name="Simmons B.A."/>
            <person name="Magnuson J.K."/>
            <person name="Henrissat B."/>
            <person name="Mortensen U.H."/>
            <person name="Larsen T.O."/>
            <person name="Devries R.P."/>
            <person name="Grigoriev I.V."/>
            <person name="Machida M."/>
            <person name="Baker S.E."/>
            <person name="Andersen M.R."/>
        </authorList>
    </citation>
    <scope>NUCLEOTIDE SEQUENCE [LARGE SCALE GENOMIC DNA]</scope>
    <source>
        <strain evidence="1 2">IBT 18842</strain>
    </source>
</reference>
<protein>
    <submittedName>
        <fullName evidence="1">Uncharacterized protein</fullName>
    </submittedName>
</protein>
<name>A0A5N6U6M9_ASPAV</name>
<dbReference type="AlphaFoldDB" id="A0A5N6U6M9"/>
<dbReference type="InterPro" id="IPR011333">
    <property type="entry name" value="SKP1/BTB/POZ_sf"/>
</dbReference>
<sequence length="348" mass="39410">MNDQRITEATSTELDPDGDILMTVISPSKAPAYISRTNQKRSQRIFKVSSRSLVLASSYFAATFGGFWGEQGTLNRDGLLEMAINDTDPDAFEILLLLMHGKTGHLPGRLDLDRLLEVTVLAGLYHCREIAAGPGRTWLAILGRGRYGLHDIPKYIFLSWEYNRIDYFWNLTYHAKNYGPRPFDTLGLPIAQEIIEAINKPRDILITGISRTFMWYRAEIIHDPTQMSCSKCAEKILDWLNRNLGILVASVICPTPDNPGASIDEIFRRLALSESEWSRKWELKGRVGRGIYTSYRETCPGDCISLFKVGIRIQLPDWKKLLKGIRLGVVQNRIADGHFFAGFTLLEV</sequence>
<dbReference type="OrthoDB" id="5326346at2759"/>
<accession>A0A5N6U6M9</accession>
<dbReference type="Gene3D" id="3.30.710.10">
    <property type="entry name" value="Potassium Channel Kv1.1, Chain A"/>
    <property type="match status" value="1"/>
</dbReference>
<organism evidence="1 2">
    <name type="scientific">Aspergillus avenaceus</name>
    <dbReference type="NCBI Taxonomy" id="36643"/>
    <lineage>
        <taxon>Eukaryota</taxon>
        <taxon>Fungi</taxon>
        <taxon>Dikarya</taxon>
        <taxon>Ascomycota</taxon>
        <taxon>Pezizomycotina</taxon>
        <taxon>Eurotiomycetes</taxon>
        <taxon>Eurotiomycetidae</taxon>
        <taxon>Eurotiales</taxon>
        <taxon>Aspergillaceae</taxon>
        <taxon>Aspergillus</taxon>
        <taxon>Aspergillus subgen. Circumdati</taxon>
    </lineage>
</organism>
<gene>
    <name evidence="1" type="ORF">BDV25DRAFT_136176</name>
</gene>
<proteinExistence type="predicted"/>
<dbReference type="Proteomes" id="UP000325780">
    <property type="component" value="Unassembled WGS sequence"/>
</dbReference>
<dbReference type="EMBL" id="ML742031">
    <property type="protein sequence ID" value="KAE8154252.1"/>
    <property type="molecule type" value="Genomic_DNA"/>
</dbReference>
<evidence type="ECO:0000313" key="2">
    <source>
        <dbReference type="Proteomes" id="UP000325780"/>
    </source>
</evidence>
<dbReference type="CDD" id="cd18186">
    <property type="entry name" value="BTB_POZ_ZBTB_KLHL-like"/>
    <property type="match status" value="1"/>
</dbReference>
<evidence type="ECO:0000313" key="1">
    <source>
        <dbReference type="EMBL" id="KAE8154252.1"/>
    </source>
</evidence>